<feature type="coiled-coil region" evidence="8">
    <location>
        <begin position="242"/>
        <end position="269"/>
    </location>
</feature>
<reference evidence="10 11" key="1">
    <citation type="journal article" date="2013" name="Genome Announc.">
        <title>The Draft Genome Sequence of Sphingomonas paucimobilis Strain HER1398 (Proteobacteria), Host to the Giant PAU Phage, Indicates That It Is a Member of the Genus Sphingobacterium (Bacteroidetes).</title>
        <authorList>
            <person name="White R.A.III."/>
            <person name="Suttle C.A."/>
        </authorList>
    </citation>
    <scope>NUCLEOTIDE SEQUENCE [LARGE SCALE GENOMIC DNA]</scope>
    <source>
        <strain evidence="10 11">HER1398</strain>
    </source>
</reference>
<dbReference type="PANTHER" id="PTHR30026">
    <property type="entry name" value="OUTER MEMBRANE PROTEIN TOLC"/>
    <property type="match status" value="1"/>
</dbReference>
<evidence type="ECO:0000256" key="9">
    <source>
        <dbReference type="SAM" id="SignalP"/>
    </source>
</evidence>
<keyword evidence="7" id="KW-0998">Cell outer membrane</keyword>
<keyword evidence="5" id="KW-0812">Transmembrane</keyword>
<evidence type="ECO:0000256" key="2">
    <source>
        <dbReference type="ARBA" id="ARBA00007613"/>
    </source>
</evidence>
<keyword evidence="3" id="KW-0813">Transport</keyword>
<evidence type="ECO:0000256" key="3">
    <source>
        <dbReference type="ARBA" id="ARBA00022448"/>
    </source>
</evidence>
<dbReference type="Pfam" id="PF02321">
    <property type="entry name" value="OEP"/>
    <property type="match status" value="1"/>
</dbReference>
<feature type="chain" id="PRO_5004629116" description="Transporter" evidence="9">
    <location>
        <begin position="23"/>
        <end position="495"/>
    </location>
</feature>
<dbReference type="RefSeq" id="WP_021070174.1">
    <property type="nucleotide sequence ID" value="NZ_ATDL01000014.1"/>
</dbReference>
<evidence type="ECO:0000256" key="8">
    <source>
        <dbReference type="SAM" id="Coils"/>
    </source>
</evidence>
<protein>
    <recommendedName>
        <fullName evidence="12">Transporter</fullName>
    </recommendedName>
</protein>
<accession>U2HWC7</accession>
<dbReference type="InterPro" id="IPR051906">
    <property type="entry name" value="TolC-like"/>
</dbReference>
<evidence type="ECO:0000256" key="1">
    <source>
        <dbReference type="ARBA" id="ARBA00004442"/>
    </source>
</evidence>
<dbReference type="GO" id="GO:0015288">
    <property type="term" value="F:porin activity"/>
    <property type="evidence" value="ECO:0007669"/>
    <property type="project" value="TreeGrafter"/>
</dbReference>
<dbReference type="EMBL" id="ATDL01000014">
    <property type="protein sequence ID" value="ERJ59837.1"/>
    <property type="molecule type" value="Genomic_DNA"/>
</dbReference>
<dbReference type="InterPro" id="IPR003423">
    <property type="entry name" value="OMP_efflux"/>
</dbReference>
<dbReference type="GO" id="GO:1990281">
    <property type="term" value="C:efflux pump complex"/>
    <property type="evidence" value="ECO:0007669"/>
    <property type="project" value="TreeGrafter"/>
</dbReference>
<dbReference type="GO" id="GO:0015562">
    <property type="term" value="F:efflux transmembrane transporter activity"/>
    <property type="evidence" value="ECO:0007669"/>
    <property type="project" value="InterPro"/>
</dbReference>
<evidence type="ECO:0000256" key="4">
    <source>
        <dbReference type="ARBA" id="ARBA00022452"/>
    </source>
</evidence>
<dbReference type="eggNOG" id="COG1538">
    <property type="taxonomic scope" value="Bacteria"/>
</dbReference>
<dbReference type="AlphaFoldDB" id="U2HWC7"/>
<evidence type="ECO:0000313" key="10">
    <source>
        <dbReference type="EMBL" id="ERJ59837.1"/>
    </source>
</evidence>
<organism evidence="10 11">
    <name type="scientific">Sphingobacterium paucimobilis HER1398</name>
    <dbReference type="NCBI Taxonomy" id="1346330"/>
    <lineage>
        <taxon>Bacteria</taxon>
        <taxon>Pseudomonadati</taxon>
        <taxon>Bacteroidota</taxon>
        <taxon>Sphingobacteriia</taxon>
        <taxon>Sphingobacteriales</taxon>
        <taxon>Sphingobacteriaceae</taxon>
        <taxon>Sphingobacterium</taxon>
    </lineage>
</organism>
<comment type="similarity">
    <text evidence="2">Belongs to the outer membrane factor (OMF) (TC 1.B.17) family.</text>
</comment>
<evidence type="ECO:0000256" key="6">
    <source>
        <dbReference type="ARBA" id="ARBA00023136"/>
    </source>
</evidence>
<dbReference type="GO" id="GO:0009279">
    <property type="term" value="C:cell outer membrane"/>
    <property type="evidence" value="ECO:0007669"/>
    <property type="project" value="UniProtKB-SubCell"/>
</dbReference>
<dbReference type="OrthoDB" id="367883at2"/>
<evidence type="ECO:0000256" key="7">
    <source>
        <dbReference type="ARBA" id="ARBA00023237"/>
    </source>
</evidence>
<dbReference type="PATRIC" id="fig|1346330.5.peg.2004"/>
<keyword evidence="8" id="KW-0175">Coiled coil</keyword>
<keyword evidence="6" id="KW-0472">Membrane</keyword>
<dbReference type="Proteomes" id="UP000016584">
    <property type="component" value="Unassembled WGS sequence"/>
</dbReference>
<proteinExistence type="inferred from homology"/>
<evidence type="ECO:0000256" key="5">
    <source>
        <dbReference type="ARBA" id="ARBA00022692"/>
    </source>
</evidence>
<dbReference type="Gene3D" id="1.20.1600.10">
    <property type="entry name" value="Outer membrane efflux proteins (OEP)"/>
    <property type="match status" value="1"/>
</dbReference>
<sequence length="495" mass="53793">MKRIKIIAVLLAGFFGVSSVSAQEVLTLQQAIKYALENKADAKKSALDLENAQYKIDEVRAGALPQVNFNGGVTYNVKVQKSAIDLSAMGGFGGGGAGASDLDGNLTGQLTDANGNNIGSISGGVKGEVTPKTTAPPVPAGLTLVGFGTPWSSQNSVSLNQQIFNQALFTGLKAAKSTREFYQINKELTDEQLIEKVSNSYYEVYQTQLQLQTVQNNLDNTTKTRDVIKGLVDAGLAKKIDLDRTEVAINNLKAQKSQIMNALELRENALKFAIGMDIKQAVALPEETFEIDASIALEDQPIMDDRTELRLLSKQSELLELNKKSIVSQYYPTLSLSANYGVLGFSNSFFLFKPKESVWADFSTIGLNLSIPIFTGGATKSKVNQANIEIRRAKVDYEETKLGLDLAKENAKAQVKNSLLTINSNRSNVTLAKEVLSDTENNYKNGLATLTELLDAENAYADAQNNLNTSLLNFKVAEIQLIKSKGQLKTLVNEK</sequence>
<comment type="subcellular location">
    <subcellularLocation>
        <location evidence="1">Cell outer membrane</location>
    </subcellularLocation>
</comment>
<name>U2HWC7_9SPHI</name>
<dbReference type="STRING" id="1346330.M472_13775"/>
<evidence type="ECO:0000313" key="11">
    <source>
        <dbReference type="Proteomes" id="UP000016584"/>
    </source>
</evidence>
<comment type="caution">
    <text evidence="10">The sequence shown here is derived from an EMBL/GenBank/DDBJ whole genome shotgun (WGS) entry which is preliminary data.</text>
</comment>
<keyword evidence="9" id="KW-0732">Signal</keyword>
<dbReference type="SUPFAM" id="SSF56954">
    <property type="entry name" value="Outer membrane efflux proteins (OEP)"/>
    <property type="match status" value="1"/>
</dbReference>
<gene>
    <name evidence="10" type="ORF">M472_13775</name>
</gene>
<keyword evidence="4" id="KW-1134">Transmembrane beta strand</keyword>
<evidence type="ECO:0008006" key="12">
    <source>
        <dbReference type="Google" id="ProtNLM"/>
    </source>
</evidence>
<feature type="signal peptide" evidence="9">
    <location>
        <begin position="1"/>
        <end position="22"/>
    </location>
</feature>
<dbReference type="PANTHER" id="PTHR30026:SF20">
    <property type="entry name" value="OUTER MEMBRANE PROTEIN TOLC"/>
    <property type="match status" value="1"/>
</dbReference>
<keyword evidence="11" id="KW-1185">Reference proteome</keyword>